<dbReference type="Proteomes" id="UP001066276">
    <property type="component" value="Chromosome 12"/>
</dbReference>
<evidence type="ECO:0000313" key="2">
    <source>
        <dbReference type="EMBL" id="KAJ1084096.1"/>
    </source>
</evidence>
<organism evidence="2 3">
    <name type="scientific">Pleurodeles waltl</name>
    <name type="common">Iberian ribbed newt</name>
    <dbReference type="NCBI Taxonomy" id="8319"/>
    <lineage>
        <taxon>Eukaryota</taxon>
        <taxon>Metazoa</taxon>
        <taxon>Chordata</taxon>
        <taxon>Craniata</taxon>
        <taxon>Vertebrata</taxon>
        <taxon>Euteleostomi</taxon>
        <taxon>Amphibia</taxon>
        <taxon>Batrachia</taxon>
        <taxon>Caudata</taxon>
        <taxon>Salamandroidea</taxon>
        <taxon>Salamandridae</taxon>
        <taxon>Pleurodelinae</taxon>
        <taxon>Pleurodeles</taxon>
    </lineage>
</organism>
<dbReference type="EMBL" id="JANPWB010000016">
    <property type="protein sequence ID" value="KAJ1084096.1"/>
    <property type="molecule type" value="Genomic_DNA"/>
</dbReference>
<sequence>MCWHASQGLRVYLRGSARLAGATRRSRATLRRTCRAAARVALWGNSGRVSTSASGLGKTGEEAEEVRNVAEVAEKMVRHREEGVVARPPERRKGTNVELSETCQGVAGDKQGNCWLELKKLTMLLLMKKEQAARDLVLQGMDGMDGEKEMGESEEGGSLQELQAKSEGCEVQS</sequence>
<proteinExistence type="predicted"/>
<dbReference type="AlphaFoldDB" id="A0AAV7KX81"/>
<evidence type="ECO:0000313" key="3">
    <source>
        <dbReference type="Proteomes" id="UP001066276"/>
    </source>
</evidence>
<reference evidence="2" key="1">
    <citation type="journal article" date="2022" name="bioRxiv">
        <title>Sequencing and chromosome-scale assembly of the giantPleurodeles waltlgenome.</title>
        <authorList>
            <person name="Brown T."/>
            <person name="Elewa A."/>
            <person name="Iarovenko S."/>
            <person name="Subramanian E."/>
            <person name="Araus A.J."/>
            <person name="Petzold A."/>
            <person name="Susuki M."/>
            <person name="Suzuki K.-i.T."/>
            <person name="Hayashi T."/>
            <person name="Toyoda A."/>
            <person name="Oliveira C."/>
            <person name="Osipova E."/>
            <person name="Leigh N.D."/>
            <person name="Simon A."/>
            <person name="Yun M.H."/>
        </authorList>
    </citation>
    <scope>NUCLEOTIDE SEQUENCE</scope>
    <source>
        <strain evidence="2">20211129_DDA</strain>
        <tissue evidence="2">Liver</tissue>
    </source>
</reference>
<gene>
    <name evidence="2" type="ORF">NDU88_004250</name>
</gene>
<comment type="caution">
    <text evidence="2">The sequence shown here is derived from an EMBL/GenBank/DDBJ whole genome shotgun (WGS) entry which is preliminary data.</text>
</comment>
<feature type="region of interest" description="Disordered" evidence="1">
    <location>
        <begin position="142"/>
        <end position="173"/>
    </location>
</feature>
<accession>A0AAV7KX81</accession>
<keyword evidence="3" id="KW-1185">Reference proteome</keyword>
<protein>
    <submittedName>
        <fullName evidence="2">Uncharacterized protein</fullName>
    </submittedName>
</protein>
<evidence type="ECO:0000256" key="1">
    <source>
        <dbReference type="SAM" id="MobiDB-lite"/>
    </source>
</evidence>
<name>A0AAV7KX81_PLEWA</name>